<sequence>MTADATGSLHVTGDRRARHREARRDRLYHAAVELFVEKGFDNTKMEEIAERADTARATVFNHFQRKTAFLDEWSLRRRRRAMHAIELEHLEDRPLRDILARYLTELARISADSRAETVACMGAAIRFTNVFGNPELAHQFEGFVARAQKAGEVRPGTDPEHAALLLASSYFATLSAWIGEEPAPFDLERRLLETLAMILDGILGR</sequence>
<dbReference type="SUPFAM" id="SSF48498">
    <property type="entry name" value="Tetracyclin repressor-like, C-terminal domain"/>
    <property type="match status" value="1"/>
</dbReference>
<dbReference type="AlphaFoldDB" id="A0A1I3WL52"/>
<dbReference type="Pfam" id="PF00440">
    <property type="entry name" value="TetR_N"/>
    <property type="match status" value="1"/>
</dbReference>
<evidence type="ECO:0000256" key="4">
    <source>
        <dbReference type="PROSITE-ProRule" id="PRU00335"/>
    </source>
</evidence>
<gene>
    <name evidence="6" type="ORF">SAMN05421835_11394</name>
</gene>
<protein>
    <submittedName>
        <fullName evidence="6">DNA-binding transcriptional regulator, AcrR family</fullName>
    </submittedName>
</protein>
<organism evidence="6 7">
    <name type="scientific">Amycolatopsis sacchari</name>
    <dbReference type="NCBI Taxonomy" id="115433"/>
    <lineage>
        <taxon>Bacteria</taxon>
        <taxon>Bacillati</taxon>
        <taxon>Actinomycetota</taxon>
        <taxon>Actinomycetes</taxon>
        <taxon>Pseudonocardiales</taxon>
        <taxon>Pseudonocardiaceae</taxon>
        <taxon>Amycolatopsis</taxon>
    </lineage>
</organism>
<dbReference type="PANTHER" id="PTHR30055:SF234">
    <property type="entry name" value="HTH-TYPE TRANSCRIPTIONAL REGULATOR BETI"/>
    <property type="match status" value="1"/>
</dbReference>
<keyword evidence="7" id="KW-1185">Reference proteome</keyword>
<dbReference type="GO" id="GO:0000976">
    <property type="term" value="F:transcription cis-regulatory region binding"/>
    <property type="evidence" value="ECO:0007669"/>
    <property type="project" value="TreeGrafter"/>
</dbReference>
<dbReference type="RefSeq" id="WP_091510596.1">
    <property type="nucleotide sequence ID" value="NZ_CBDQZW010000028.1"/>
</dbReference>
<dbReference type="GO" id="GO:0003700">
    <property type="term" value="F:DNA-binding transcription factor activity"/>
    <property type="evidence" value="ECO:0007669"/>
    <property type="project" value="TreeGrafter"/>
</dbReference>
<proteinExistence type="predicted"/>
<dbReference type="Gene3D" id="1.10.357.10">
    <property type="entry name" value="Tetracycline Repressor, domain 2"/>
    <property type="match status" value="1"/>
</dbReference>
<dbReference type="InterPro" id="IPR050109">
    <property type="entry name" value="HTH-type_TetR-like_transc_reg"/>
</dbReference>
<evidence type="ECO:0000313" key="6">
    <source>
        <dbReference type="EMBL" id="SFK07919.1"/>
    </source>
</evidence>
<dbReference type="PANTHER" id="PTHR30055">
    <property type="entry name" value="HTH-TYPE TRANSCRIPTIONAL REGULATOR RUTR"/>
    <property type="match status" value="1"/>
</dbReference>
<reference evidence="6 7" key="1">
    <citation type="submission" date="2016-10" db="EMBL/GenBank/DDBJ databases">
        <authorList>
            <person name="de Groot N.N."/>
        </authorList>
    </citation>
    <scope>NUCLEOTIDE SEQUENCE [LARGE SCALE GENOMIC DNA]</scope>
    <source>
        <strain evidence="6 7">DSM 44468</strain>
    </source>
</reference>
<dbReference type="Proteomes" id="UP000199025">
    <property type="component" value="Unassembled WGS sequence"/>
</dbReference>
<keyword evidence="1" id="KW-0805">Transcription regulation</keyword>
<dbReference type="EMBL" id="FORP01000013">
    <property type="protein sequence ID" value="SFK07919.1"/>
    <property type="molecule type" value="Genomic_DNA"/>
</dbReference>
<dbReference type="PRINTS" id="PR00455">
    <property type="entry name" value="HTHTETR"/>
</dbReference>
<dbReference type="InterPro" id="IPR009057">
    <property type="entry name" value="Homeodomain-like_sf"/>
</dbReference>
<evidence type="ECO:0000256" key="2">
    <source>
        <dbReference type="ARBA" id="ARBA00023125"/>
    </source>
</evidence>
<dbReference type="InterPro" id="IPR036271">
    <property type="entry name" value="Tet_transcr_reg_TetR-rel_C_sf"/>
</dbReference>
<evidence type="ECO:0000259" key="5">
    <source>
        <dbReference type="PROSITE" id="PS50977"/>
    </source>
</evidence>
<dbReference type="STRING" id="115433.SAMN05421835_11394"/>
<keyword evidence="2 4" id="KW-0238">DNA-binding</keyword>
<name>A0A1I3WL52_9PSEU</name>
<accession>A0A1I3WL52</accession>
<feature type="domain" description="HTH tetR-type" evidence="5">
    <location>
        <begin position="21"/>
        <end position="81"/>
    </location>
</feature>
<evidence type="ECO:0000256" key="1">
    <source>
        <dbReference type="ARBA" id="ARBA00023015"/>
    </source>
</evidence>
<dbReference type="SUPFAM" id="SSF46689">
    <property type="entry name" value="Homeodomain-like"/>
    <property type="match status" value="1"/>
</dbReference>
<feature type="DNA-binding region" description="H-T-H motif" evidence="4">
    <location>
        <begin position="44"/>
        <end position="63"/>
    </location>
</feature>
<keyword evidence="3" id="KW-0804">Transcription</keyword>
<dbReference type="PROSITE" id="PS50977">
    <property type="entry name" value="HTH_TETR_2"/>
    <property type="match status" value="1"/>
</dbReference>
<dbReference type="InterPro" id="IPR001647">
    <property type="entry name" value="HTH_TetR"/>
</dbReference>
<evidence type="ECO:0000313" key="7">
    <source>
        <dbReference type="Proteomes" id="UP000199025"/>
    </source>
</evidence>
<evidence type="ECO:0000256" key="3">
    <source>
        <dbReference type="ARBA" id="ARBA00023163"/>
    </source>
</evidence>
<dbReference type="OrthoDB" id="268339at2"/>